<feature type="signal peptide" evidence="1">
    <location>
        <begin position="1"/>
        <end position="20"/>
    </location>
</feature>
<comment type="caution">
    <text evidence="3">The sequence shown here is derived from an EMBL/GenBank/DDBJ whole genome shotgun (WGS) entry which is preliminary data.</text>
</comment>
<dbReference type="PROSITE" id="PS51352">
    <property type="entry name" value="THIOREDOXIN_2"/>
    <property type="match status" value="1"/>
</dbReference>
<dbReference type="InterPro" id="IPR050553">
    <property type="entry name" value="Thioredoxin_ResA/DsbE_sf"/>
</dbReference>
<dbReference type="AlphaFoldDB" id="A0A7W4VVR7"/>
<dbReference type="CDD" id="cd02966">
    <property type="entry name" value="TlpA_like_family"/>
    <property type="match status" value="1"/>
</dbReference>
<protein>
    <submittedName>
        <fullName evidence="3">Thiol-disulfide isomerase/thioredoxin</fullName>
    </submittedName>
</protein>
<dbReference type="Proteomes" id="UP000589626">
    <property type="component" value="Unassembled WGS sequence"/>
</dbReference>
<dbReference type="PANTHER" id="PTHR42852">
    <property type="entry name" value="THIOL:DISULFIDE INTERCHANGE PROTEIN DSBE"/>
    <property type="match status" value="1"/>
</dbReference>
<sequence>MRRALSAALVAALLALSGCTDDVPGPGRAQIDVDTPQLRQLRADAGIEACAPGDGDPAASELPDVTLPCLGGGDDVDLASLRGPLVINVWAAWCQPCAREMPALAKFYDRYGDQVSVIGIDYQDPQTGPALELAQRSGVTYPLLADPQGDLQAQEPFPLKILMPSFLFVDEQGAATYTQGGIDSVDEMVDLVEEHLGVTL</sequence>
<evidence type="ECO:0000313" key="4">
    <source>
        <dbReference type="Proteomes" id="UP000589626"/>
    </source>
</evidence>
<feature type="domain" description="Thioredoxin" evidence="2">
    <location>
        <begin position="56"/>
        <end position="197"/>
    </location>
</feature>
<dbReference type="SUPFAM" id="SSF52833">
    <property type="entry name" value="Thioredoxin-like"/>
    <property type="match status" value="1"/>
</dbReference>
<evidence type="ECO:0000313" key="3">
    <source>
        <dbReference type="EMBL" id="MBB3042555.1"/>
    </source>
</evidence>
<gene>
    <name evidence="3" type="ORF">FHU40_002373</name>
</gene>
<dbReference type="GO" id="GO:0016853">
    <property type="term" value="F:isomerase activity"/>
    <property type="evidence" value="ECO:0007669"/>
    <property type="project" value="UniProtKB-KW"/>
</dbReference>
<dbReference type="InterPro" id="IPR036249">
    <property type="entry name" value="Thioredoxin-like_sf"/>
</dbReference>
<dbReference type="GO" id="GO:0016209">
    <property type="term" value="F:antioxidant activity"/>
    <property type="evidence" value="ECO:0007669"/>
    <property type="project" value="InterPro"/>
</dbReference>
<dbReference type="InterPro" id="IPR000866">
    <property type="entry name" value="AhpC/TSA"/>
</dbReference>
<keyword evidence="3" id="KW-0413">Isomerase</keyword>
<keyword evidence="1" id="KW-0732">Signal</keyword>
<dbReference type="GO" id="GO:0016491">
    <property type="term" value="F:oxidoreductase activity"/>
    <property type="evidence" value="ECO:0007669"/>
    <property type="project" value="InterPro"/>
</dbReference>
<dbReference type="Pfam" id="PF00578">
    <property type="entry name" value="AhpC-TSA"/>
    <property type="match status" value="1"/>
</dbReference>
<dbReference type="Gene3D" id="3.40.30.10">
    <property type="entry name" value="Glutaredoxin"/>
    <property type="match status" value="1"/>
</dbReference>
<accession>A0A7W4VVR7</accession>
<dbReference type="RefSeq" id="WP_183592509.1">
    <property type="nucleotide sequence ID" value="NZ_JACHWR010000002.1"/>
</dbReference>
<dbReference type="PROSITE" id="PS51257">
    <property type="entry name" value="PROKAR_LIPOPROTEIN"/>
    <property type="match status" value="1"/>
</dbReference>
<evidence type="ECO:0000256" key="1">
    <source>
        <dbReference type="SAM" id="SignalP"/>
    </source>
</evidence>
<organism evidence="3 4">
    <name type="scientific">Nocardioides soli</name>
    <dbReference type="NCBI Taxonomy" id="1036020"/>
    <lineage>
        <taxon>Bacteria</taxon>
        <taxon>Bacillati</taxon>
        <taxon>Actinomycetota</taxon>
        <taxon>Actinomycetes</taxon>
        <taxon>Propionibacteriales</taxon>
        <taxon>Nocardioidaceae</taxon>
        <taxon>Nocardioides</taxon>
    </lineage>
</organism>
<evidence type="ECO:0000259" key="2">
    <source>
        <dbReference type="PROSITE" id="PS51352"/>
    </source>
</evidence>
<reference evidence="3 4" key="1">
    <citation type="submission" date="2020-08" db="EMBL/GenBank/DDBJ databases">
        <title>Sequencing the genomes of 1000 actinobacteria strains.</title>
        <authorList>
            <person name="Klenk H.-P."/>
        </authorList>
    </citation>
    <scope>NUCLEOTIDE SEQUENCE [LARGE SCALE GENOMIC DNA]</scope>
    <source>
        <strain evidence="3 4">DSM 105498</strain>
    </source>
</reference>
<feature type="chain" id="PRO_5038962380" evidence="1">
    <location>
        <begin position="21"/>
        <end position="200"/>
    </location>
</feature>
<dbReference type="EMBL" id="JACHWR010000002">
    <property type="protein sequence ID" value="MBB3042555.1"/>
    <property type="molecule type" value="Genomic_DNA"/>
</dbReference>
<keyword evidence="4" id="KW-1185">Reference proteome</keyword>
<dbReference type="PANTHER" id="PTHR42852:SF13">
    <property type="entry name" value="PROTEIN DIPZ"/>
    <property type="match status" value="1"/>
</dbReference>
<proteinExistence type="predicted"/>
<dbReference type="InterPro" id="IPR013766">
    <property type="entry name" value="Thioredoxin_domain"/>
</dbReference>
<name>A0A7W4VVR7_9ACTN</name>